<dbReference type="EMBL" id="JXLN01013615">
    <property type="protein sequence ID" value="KPM09488.1"/>
    <property type="molecule type" value="Genomic_DNA"/>
</dbReference>
<sequence length="73" mass="8432">DDKDLVHEFVQNDGLACLIKVGSESDQNYQNYILRALGQVMLYVDGMNGVIEHPETIQWFYSLISSEDRFLSY</sequence>
<dbReference type="InterPro" id="IPR016024">
    <property type="entry name" value="ARM-type_fold"/>
</dbReference>
<dbReference type="InterPro" id="IPR011989">
    <property type="entry name" value="ARM-like"/>
</dbReference>
<evidence type="ECO:0000313" key="3">
    <source>
        <dbReference type="Proteomes" id="UP000616769"/>
    </source>
</evidence>
<feature type="non-terminal residue" evidence="2">
    <location>
        <position position="73"/>
    </location>
</feature>
<reference evidence="2 3" key="1">
    <citation type="journal article" date="2015" name="Parasit. Vectors">
        <title>Draft genome of the scabies mite.</title>
        <authorList>
            <person name="Rider S.D.Jr."/>
            <person name="Morgan M.S."/>
            <person name="Arlian L.G."/>
        </authorList>
    </citation>
    <scope>NUCLEOTIDE SEQUENCE [LARGE SCALE GENOMIC DNA]</scope>
    <source>
        <strain evidence="2">Arlian Lab</strain>
    </source>
</reference>
<dbReference type="Pfam" id="PF24959">
    <property type="entry name" value="FH3_FHOD1-3"/>
    <property type="match status" value="1"/>
</dbReference>
<gene>
    <name evidence="2" type="ORF">QR98_0080250</name>
</gene>
<dbReference type="InterPro" id="IPR056771">
    <property type="entry name" value="FH3_FHOD1-3-like"/>
</dbReference>
<dbReference type="Gene3D" id="1.25.10.10">
    <property type="entry name" value="Leucine-rich Repeat Variant"/>
    <property type="match status" value="1"/>
</dbReference>
<protein>
    <recommendedName>
        <fullName evidence="1">FHOD1/3-like FH3 domain-containing protein</fullName>
    </recommendedName>
</protein>
<dbReference type="PANTHER" id="PTHR45920">
    <property type="entry name" value="FORMIN HOMOLOGY 2 DOMAIN CONTAINING, ISOFORM I"/>
    <property type="match status" value="1"/>
</dbReference>
<dbReference type="OrthoDB" id="9806920at2759"/>
<evidence type="ECO:0000313" key="2">
    <source>
        <dbReference type="EMBL" id="KPM09488.1"/>
    </source>
</evidence>
<dbReference type="VEuPathDB" id="VectorBase:SSCA001434"/>
<proteinExistence type="predicted"/>
<organism evidence="2 3">
    <name type="scientific">Sarcoptes scabiei</name>
    <name type="common">Itch mite</name>
    <name type="synonym">Acarus scabiei</name>
    <dbReference type="NCBI Taxonomy" id="52283"/>
    <lineage>
        <taxon>Eukaryota</taxon>
        <taxon>Metazoa</taxon>
        <taxon>Ecdysozoa</taxon>
        <taxon>Arthropoda</taxon>
        <taxon>Chelicerata</taxon>
        <taxon>Arachnida</taxon>
        <taxon>Acari</taxon>
        <taxon>Acariformes</taxon>
        <taxon>Sarcoptiformes</taxon>
        <taxon>Astigmata</taxon>
        <taxon>Psoroptidia</taxon>
        <taxon>Sarcoptoidea</taxon>
        <taxon>Sarcoptidae</taxon>
        <taxon>Sarcoptinae</taxon>
        <taxon>Sarcoptes</taxon>
    </lineage>
</organism>
<dbReference type="PANTHER" id="PTHR45920:SF4">
    <property type="entry name" value="FORMIN HOMOLOGY 2 DOMAIN CONTAINING, ISOFORM I"/>
    <property type="match status" value="1"/>
</dbReference>
<evidence type="ECO:0000259" key="1">
    <source>
        <dbReference type="Pfam" id="PF24959"/>
    </source>
</evidence>
<dbReference type="GO" id="GO:0051015">
    <property type="term" value="F:actin filament binding"/>
    <property type="evidence" value="ECO:0007669"/>
    <property type="project" value="TreeGrafter"/>
</dbReference>
<accession>A0A132AES0</accession>
<dbReference type="GO" id="GO:0030866">
    <property type="term" value="P:cortical actin cytoskeleton organization"/>
    <property type="evidence" value="ECO:0007669"/>
    <property type="project" value="TreeGrafter"/>
</dbReference>
<feature type="domain" description="FHOD1/3-like FH3" evidence="1">
    <location>
        <begin position="27"/>
        <end position="68"/>
    </location>
</feature>
<dbReference type="GO" id="GO:0005856">
    <property type="term" value="C:cytoskeleton"/>
    <property type="evidence" value="ECO:0007669"/>
    <property type="project" value="TreeGrafter"/>
</dbReference>
<name>A0A132AES0_SARSC</name>
<dbReference type="SUPFAM" id="SSF48371">
    <property type="entry name" value="ARM repeat"/>
    <property type="match status" value="1"/>
</dbReference>
<dbReference type="AlphaFoldDB" id="A0A132AES0"/>
<dbReference type="Proteomes" id="UP000616769">
    <property type="component" value="Unassembled WGS sequence"/>
</dbReference>
<comment type="caution">
    <text evidence="2">The sequence shown here is derived from an EMBL/GenBank/DDBJ whole genome shotgun (WGS) entry which is preliminary data.</text>
</comment>
<dbReference type="GO" id="GO:0005737">
    <property type="term" value="C:cytoplasm"/>
    <property type="evidence" value="ECO:0007669"/>
    <property type="project" value="TreeGrafter"/>
</dbReference>